<evidence type="ECO:0000313" key="3">
    <source>
        <dbReference type="Proteomes" id="UP000186817"/>
    </source>
</evidence>
<proteinExistence type="predicted"/>
<evidence type="ECO:0000313" key="2">
    <source>
        <dbReference type="EMBL" id="OLQ05499.1"/>
    </source>
</evidence>
<organism evidence="2 3">
    <name type="scientific">Symbiodinium microadriaticum</name>
    <name type="common">Dinoflagellate</name>
    <name type="synonym">Zooxanthella microadriatica</name>
    <dbReference type="NCBI Taxonomy" id="2951"/>
    <lineage>
        <taxon>Eukaryota</taxon>
        <taxon>Sar</taxon>
        <taxon>Alveolata</taxon>
        <taxon>Dinophyceae</taxon>
        <taxon>Suessiales</taxon>
        <taxon>Symbiodiniaceae</taxon>
        <taxon>Symbiodinium</taxon>
    </lineage>
</organism>
<dbReference type="AlphaFoldDB" id="A0A1Q9EDL1"/>
<reference evidence="2 3" key="1">
    <citation type="submission" date="2016-02" db="EMBL/GenBank/DDBJ databases">
        <title>Genome analysis of coral dinoflagellate symbionts highlights evolutionary adaptations to a symbiotic lifestyle.</title>
        <authorList>
            <person name="Aranda M."/>
            <person name="Li Y."/>
            <person name="Liew Y.J."/>
            <person name="Baumgarten S."/>
            <person name="Simakov O."/>
            <person name="Wilson M."/>
            <person name="Piel J."/>
            <person name="Ashoor H."/>
            <person name="Bougouffa S."/>
            <person name="Bajic V.B."/>
            <person name="Ryu T."/>
            <person name="Ravasi T."/>
            <person name="Bayer T."/>
            <person name="Micklem G."/>
            <person name="Kim H."/>
            <person name="Bhak J."/>
            <person name="Lajeunesse T.C."/>
            <person name="Voolstra C.R."/>
        </authorList>
    </citation>
    <scope>NUCLEOTIDE SEQUENCE [LARGE SCALE GENOMIC DNA]</scope>
    <source>
        <strain evidence="2 3">CCMP2467</strain>
    </source>
</reference>
<feature type="region of interest" description="Disordered" evidence="1">
    <location>
        <begin position="108"/>
        <end position="128"/>
    </location>
</feature>
<gene>
    <name evidence="2" type="ORF">AK812_SmicGene11318</name>
</gene>
<sequence length="128" mass="13888">MSRGCWWSDHGILIKAGVQSTPEAVGRVPVLRHCFLILEEAEFVRPLEMCFVLKSYAATSTHMTGQFRGAQTNFDPVWELFAGQADGEEQHLRMQGLIGSGRAVLANPEIGGIPPKATPKAPEGETGP</sequence>
<keyword evidence="3" id="KW-1185">Reference proteome</keyword>
<dbReference type="Proteomes" id="UP000186817">
    <property type="component" value="Unassembled WGS sequence"/>
</dbReference>
<evidence type="ECO:0000256" key="1">
    <source>
        <dbReference type="SAM" id="MobiDB-lite"/>
    </source>
</evidence>
<name>A0A1Q9EDL1_SYMMI</name>
<dbReference type="EMBL" id="LSRX01000183">
    <property type="protein sequence ID" value="OLQ05499.1"/>
    <property type="molecule type" value="Genomic_DNA"/>
</dbReference>
<protein>
    <submittedName>
        <fullName evidence="2">Uncharacterized protein</fullName>
    </submittedName>
</protein>
<accession>A0A1Q9EDL1</accession>
<comment type="caution">
    <text evidence="2">The sequence shown here is derived from an EMBL/GenBank/DDBJ whole genome shotgun (WGS) entry which is preliminary data.</text>
</comment>